<keyword evidence="2" id="KW-1185">Reference proteome</keyword>
<comment type="caution">
    <text evidence="1">The sequence shown here is derived from an EMBL/GenBank/DDBJ whole genome shotgun (WGS) entry which is preliminary data.</text>
</comment>
<organism evidence="1 2">
    <name type="scientific">Alligator mississippiensis</name>
    <name type="common">American alligator</name>
    <dbReference type="NCBI Taxonomy" id="8496"/>
    <lineage>
        <taxon>Eukaryota</taxon>
        <taxon>Metazoa</taxon>
        <taxon>Chordata</taxon>
        <taxon>Craniata</taxon>
        <taxon>Vertebrata</taxon>
        <taxon>Euteleostomi</taxon>
        <taxon>Archelosauria</taxon>
        <taxon>Archosauria</taxon>
        <taxon>Crocodylia</taxon>
        <taxon>Alligatoridae</taxon>
        <taxon>Alligatorinae</taxon>
        <taxon>Alligator</taxon>
    </lineage>
</organism>
<protein>
    <submittedName>
        <fullName evidence="1">Uncharacterized protein</fullName>
    </submittedName>
</protein>
<gene>
    <name evidence="1" type="ORF">Y1Q_0024532</name>
</gene>
<sequence>MLFVPAQLVERGGGSRVWQVALGQKGSLGKLNPTLVQESPLSDSEVIRKVLFAFPKLSLSAAEFTHQLLKNKRRI</sequence>
<evidence type="ECO:0000313" key="2">
    <source>
        <dbReference type="Proteomes" id="UP000050525"/>
    </source>
</evidence>
<evidence type="ECO:0000313" key="1">
    <source>
        <dbReference type="EMBL" id="KYO33919.1"/>
    </source>
</evidence>
<reference evidence="1 2" key="1">
    <citation type="journal article" date="2012" name="Genome Biol.">
        <title>Sequencing three crocodilian genomes to illuminate the evolution of archosaurs and amniotes.</title>
        <authorList>
            <person name="St John J.A."/>
            <person name="Braun E.L."/>
            <person name="Isberg S.R."/>
            <person name="Miles L.G."/>
            <person name="Chong A.Y."/>
            <person name="Gongora J."/>
            <person name="Dalzell P."/>
            <person name="Moran C."/>
            <person name="Bed'hom B."/>
            <person name="Abzhanov A."/>
            <person name="Burgess S.C."/>
            <person name="Cooksey A.M."/>
            <person name="Castoe T.A."/>
            <person name="Crawford N.G."/>
            <person name="Densmore L.D."/>
            <person name="Drew J.C."/>
            <person name="Edwards S.V."/>
            <person name="Faircloth B.C."/>
            <person name="Fujita M.K."/>
            <person name="Greenwold M.J."/>
            <person name="Hoffmann F.G."/>
            <person name="Howard J.M."/>
            <person name="Iguchi T."/>
            <person name="Janes D.E."/>
            <person name="Khan S.Y."/>
            <person name="Kohno S."/>
            <person name="de Koning A.J."/>
            <person name="Lance S.L."/>
            <person name="McCarthy F.M."/>
            <person name="McCormack J.E."/>
            <person name="Merchant M.E."/>
            <person name="Peterson D.G."/>
            <person name="Pollock D.D."/>
            <person name="Pourmand N."/>
            <person name="Raney B.J."/>
            <person name="Roessler K.A."/>
            <person name="Sanford J.R."/>
            <person name="Sawyer R.H."/>
            <person name="Schmidt C.J."/>
            <person name="Triplett E.W."/>
            <person name="Tuberville T.D."/>
            <person name="Venegas-Anaya M."/>
            <person name="Howard J.T."/>
            <person name="Jarvis E.D."/>
            <person name="Guillette L.J.Jr."/>
            <person name="Glenn T.C."/>
            <person name="Green R.E."/>
            <person name="Ray D.A."/>
        </authorList>
    </citation>
    <scope>NUCLEOTIDE SEQUENCE [LARGE SCALE GENOMIC DNA]</scope>
    <source>
        <strain evidence="1">KSC_2009_1</strain>
    </source>
</reference>
<accession>A0A151NBB6</accession>
<proteinExistence type="predicted"/>
<name>A0A151NBB6_ALLMI</name>
<dbReference type="EMBL" id="AKHW03003627">
    <property type="protein sequence ID" value="KYO33919.1"/>
    <property type="molecule type" value="Genomic_DNA"/>
</dbReference>
<dbReference type="Proteomes" id="UP000050525">
    <property type="component" value="Unassembled WGS sequence"/>
</dbReference>
<dbReference type="AlphaFoldDB" id="A0A151NBB6"/>